<dbReference type="GeneID" id="106565803"/>
<dbReference type="RefSeq" id="XP_013988827.2">
    <property type="nucleotide sequence ID" value="XM_014133352.2"/>
</dbReference>
<dbReference type="Bgee" id="ENSSSAG00000081039">
    <property type="expression patterns" value="Expressed in semen and 11 other cell types or tissues"/>
</dbReference>
<dbReference type="GO" id="GO:0005930">
    <property type="term" value="C:axoneme"/>
    <property type="evidence" value="ECO:0007669"/>
    <property type="project" value="TreeGrafter"/>
</dbReference>
<dbReference type="PANTHER" id="PTHR45870:SF2">
    <property type="entry name" value="TUBULIN MONOGLYCYLASE TTLL3"/>
    <property type="match status" value="1"/>
</dbReference>
<dbReference type="GO" id="GO:0060271">
    <property type="term" value="P:cilium assembly"/>
    <property type="evidence" value="ECO:0007669"/>
    <property type="project" value="TreeGrafter"/>
</dbReference>
<feature type="compositionally biased region" description="Acidic residues" evidence="7">
    <location>
        <begin position="203"/>
        <end position="225"/>
    </location>
</feature>
<dbReference type="GO" id="GO:0015630">
    <property type="term" value="C:microtubule cytoskeleton"/>
    <property type="evidence" value="ECO:0007669"/>
    <property type="project" value="TreeGrafter"/>
</dbReference>
<dbReference type="STRING" id="8030.ENSSSAP00000119113"/>
<dbReference type="PROSITE" id="PS51221">
    <property type="entry name" value="TTL"/>
    <property type="match status" value="1"/>
</dbReference>
<keyword evidence="5" id="KW-0067">ATP-binding</keyword>
<evidence type="ECO:0000313" key="8">
    <source>
        <dbReference type="Proteomes" id="UP001652741"/>
    </source>
</evidence>
<dbReference type="InterPro" id="IPR051437">
    <property type="entry name" value="TTLL_monoglycylase"/>
</dbReference>
<dbReference type="GO" id="GO:0005524">
    <property type="term" value="F:ATP binding"/>
    <property type="evidence" value="ECO:0007669"/>
    <property type="project" value="UniProtKB-KW"/>
</dbReference>
<evidence type="ECO:0000256" key="2">
    <source>
        <dbReference type="ARBA" id="ARBA00022490"/>
    </source>
</evidence>
<evidence type="ECO:0000256" key="5">
    <source>
        <dbReference type="ARBA" id="ARBA00022840"/>
    </source>
</evidence>
<evidence type="ECO:0000256" key="6">
    <source>
        <dbReference type="ARBA" id="ARBA00048944"/>
    </source>
</evidence>
<dbReference type="Gene3D" id="3.30.470.20">
    <property type="entry name" value="ATP-grasp fold, B domain"/>
    <property type="match status" value="1"/>
</dbReference>
<keyword evidence="4" id="KW-0547">Nucleotide-binding</keyword>
<dbReference type="KEGG" id="sasa:106565803"/>
<name>A0A1S3LCZ0_SALSA</name>
<feature type="region of interest" description="Disordered" evidence="7">
    <location>
        <begin position="711"/>
        <end position="761"/>
    </location>
</feature>
<evidence type="ECO:0000256" key="3">
    <source>
        <dbReference type="ARBA" id="ARBA00022598"/>
    </source>
</evidence>
<accession>A0A1S3LCZ0</accession>
<dbReference type="PANTHER" id="PTHR45870">
    <property type="entry name" value="TUBULIN MONOGLYCYLASE TTLL3"/>
    <property type="match status" value="1"/>
</dbReference>
<feature type="compositionally biased region" description="Basic and acidic residues" evidence="7">
    <location>
        <begin position="740"/>
        <end position="752"/>
    </location>
</feature>
<gene>
    <name evidence="9" type="primary">LOC106565803</name>
</gene>
<evidence type="ECO:0000256" key="7">
    <source>
        <dbReference type="SAM" id="MobiDB-lite"/>
    </source>
</evidence>
<feature type="compositionally biased region" description="Basic residues" evidence="7">
    <location>
        <begin position="713"/>
        <end position="727"/>
    </location>
</feature>
<dbReference type="GO" id="GO:0003341">
    <property type="term" value="P:cilium movement"/>
    <property type="evidence" value="ECO:0007669"/>
    <property type="project" value="TreeGrafter"/>
</dbReference>
<dbReference type="Proteomes" id="UP001652741">
    <property type="component" value="Chromosome ssa12"/>
</dbReference>
<keyword evidence="2" id="KW-0963">Cytoplasm</keyword>
<keyword evidence="3" id="KW-0436">Ligase</keyword>
<evidence type="ECO:0000256" key="1">
    <source>
        <dbReference type="ARBA" id="ARBA00004611"/>
    </source>
</evidence>
<evidence type="ECO:0000313" key="9">
    <source>
        <dbReference type="RefSeq" id="XP_013988827.2"/>
    </source>
</evidence>
<feature type="region of interest" description="Disordered" evidence="7">
    <location>
        <begin position="192"/>
        <end position="225"/>
    </location>
</feature>
<dbReference type="SUPFAM" id="SSF56059">
    <property type="entry name" value="Glutathione synthetase ATP-binding domain-like"/>
    <property type="match status" value="1"/>
</dbReference>
<protein>
    <submittedName>
        <fullName evidence="9">Tubulin monoglycylase TTLL3 isoform X1</fullName>
    </submittedName>
</protein>
<reference evidence="9" key="1">
    <citation type="submission" date="2025-08" db="UniProtKB">
        <authorList>
            <consortium name="RefSeq"/>
        </authorList>
    </citation>
    <scope>IDENTIFICATION</scope>
</reference>
<dbReference type="InterPro" id="IPR004344">
    <property type="entry name" value="TTL/TTLL_fam"/>
</dbReference>
<comment type="subcellular location">
    <subcellularLocation>
        <location evidence="1">Cytoplasm</location>
        <location evidence="1">Cytoskeleton</location>
        <location evidence="1">Flagellum axoneme</location>
    </subcellularLocation>
</comment>
<organism evidence="8 9">
    <name type="scientific">Salmo salar</name>
    <name type="common">Atlantic salmon</name>
    <dbReference type="NCBI Taxonomy" id="8030"/>
    <lineage>
        <taxon>Eukaryota</taxon>
        <taxon>Metazoa</taxon>
        <taxon>Chordata</taxon>
        <taxon>Craniata</taxon>
        <taxon>Vertebrata</taxon>
        <taxon>Euteleostomi</taxon>
        <taxon>Actinopterygii</taxon>
        <taxon>Neopterygii</taxon>
        <taxon>Teleostei</taxon>
        <taxon>Protacanthopterygii</taxon>
        <taxon>Salmoniformes</taxon>
        <taxon>Salmonidae</taxon>
        <taxon>Salmoninae</taxon>
        <taxon>Salmo</taxon>
    </lineage>
</organism>
<proteinExistence type="predicted"/>
<keyword evidence="8" id="KW-1185">Reference proteome</keyword>
<dbReference type="AlphaFoldDB" id="A0A1S3LCZ0"/>
<evidence type="ECO:0000256" key="4">
    <source>
        <dbReference type="ARBA" id="ARBA00022741"/>
    </source>
</evidence>
<sequence>MSWSCSPCWYGDNKQAAERNGNVKIAQVRPCKLENAPHPMSYYGKLIKPNNNNLKEEAPKPPKCVQPGQREEGDWGADGSPTTCIDSEPLGERDPSKDQQSKALCQQHTQMFLNLTTEKGLQQIPSPPGEGRVRRSLLNLPIINPERLRTAKVLVDKAVKMRMVFSIQGPYPVVRAALKARGWVERRLPRPNQHWSRCRGDDGNDADDSDDEDDSPDDREEDPDDMYDLMSRMVRNETSYFYWTTRRETVDNRSLRKEQMTNHYAKAGTFTTKVGLCVNLRNLRWFDAADLDSFFPRCYRLGAEDEKHAFIEDYRRTACTSLIQCVVERIRGERGEGEGGGTAGSTDQSCQSQKKACKRRAMSLVASKMIDSALKVCQDFLDSLEHNDIDIALETPPSLTEQEWLEFIHNYYLVVHDGVEIEESFHYVNSCQAMLRKLRDVNPQLDTDGIHNIWIVKPGAKSRGRGIMCAKRLDDILRLVDSDPALIKDSKWVVQKYLERPLLVHGTKFDLRQWFLVTDWNPLTVWFYKKCYLRFSTQPYSVETLDSSVHLCNNSIQKHFQPSQQRHPEVPEDNMWSCDQFRAFLSGQGRAAQWGSVVVPGMKKAVVHALQTAQDLVESRRGSFELYGADFMLGRDLRPWLIEINASPTMAPSTAVTTRLCAAVQEDTLRVVLDRRLDRGAYTGGFQLIYKQAAVEVPQYVGVNLLVEGSQIRRPRPPHQKASKPSKCRTNQPAPRRPPQSKEYETVAEKPKPAPSKKGLKSEVRHLTFSGFRVQTPLSTERPLAGESWRLQRLGLVDSLQLPPRAQSRSMNCWRRPQVIVPWSGRARPFATPDIYKGPVLPLEVISLQDPDREPSALLVPAPVVLHAEFRFQKFLRQQNLHRRVIKTTCVGRGIHKSS</sequence>
<feature type="region of interest" description="Disordered" evidence="7">
    <location>
        <begin position="48"/>
        <end position="98"/>
    </location>
</feature>
<dbReference type="PaxDb" id="8030-ENSSSAP00000119113"/>
<dbReference type="Pfam" id="PF03133">
    <property type="entry name" value="TTL"/>
    <property type="match status" value="1"/>
</dbReference>
<dbReference type="GO" id="GO:0070736">
    <property type="term" value="F:protein-glycine ligase activity, initiating"/>
    <property type="evidence" value="ECO:0007669"/>
    <property type="project" value="TreeGrafter"/>
</dbReference>
<comment type="catalytic activity">
    <reaction evidence="6">
        <text>L-glutamyl-[protein] + glycine + ATP = glycyl-L-glutamyl-[protein] + ADP + phosphate + H(+)</text>
        <dbReference type="Rhea" id="RHEA:67180"/>
        <dbReference type="Rhea" id="RHEA-COMP:10208"/>
        <dbReference type="Rhea" id="RHEA-COMP:17207"/>
        <dbReference type="ChEBI" id="CHEBI:15378"/>
        <dbReference type="ChEBI" id="CHEBI:29973"/>
        <dbReference type="ChEBI" id="CHEBI:30616"/>
        <dbReference type="ChEBI" id="CHEBI:43474"/>
        <dbReference type="ChEBI" id="CHEBI:57305"/>
        <dbReference type="ChEBI" id="CHEBI:167890"/>
        <dbReference type="ChEBI" id="CHEBI:456216"/>
    </reaction>
    <physiologicalReaction direction="left-to-right" evidence="6">
        <dbReference type="Rhea" id="RHEA:67181"/>
    </physiologicalReaction>
</comment>